<dbReference type="EC" id="2.3.1.266" evidence="5"/>
<dbReference type="InterPro" id="IPR006464">
    <property type="entry name" value="AcTrfase_RimI/Ard1"/>
</dbReference>
<gene>
    <name evidence="7" type="ordered locus">Despr_3151</name>
</gene>
<dbReference type="SUPFAM" id="SSF55729">
    <property type="entry name" value="Acyl-CoA N-acyltransferases (Nat)"/>
    <property type="match status" value="1"/>
</dbReference>
<dbReference type="KEGG" id="dpr:Despr_3151"/>
<evidence type="ECO:0000256" key="3">
    <source>
        <dbReference type="ARBA" id="ARBA00022679"/>
    </source>
</evidence>
<keyword evidence="3" id="KW-0808">Transferase</keyword>
<accession>A0A7U3YPR6</accession>
<dbReference type="Proteomes" id="UP000006365">
    <property type="component" value="Chromosome"/>
</dbReference>
<keyword evidence="4" id="KW-0012">Acyltransferase</keyword>
<dbReference type="GO" id="GO:0005737">
    <property type="term" value="C:cytoplasm"/>
    <property type="evidence" value="ECO:0007669"/>
    <property type="project" value="UniProtKB-SubCell"/>
</dbReference>
<dbReference type="Pfam" id="PF00583">
    <property type="entry name" value="Acetyltransf_1"/>
    <property type="match status" value="1"/>
</dbReference>
<dbReference type="AlphaFoldDB" id="A0A7U3YPR6"/>
<evidence type="ECO:0000313" key="7">
    <source>
        <dbReference type="EMBL" id="ADW19279.1"/>
    </source>
</evidence>
<dbReference type="Gene3D" id="3.40.630.30">
    <property type="match status" value="1"/>
</dbReference>
<evidence type="ECO:0000313" key="8">
    <source>
        <dbReference type="Proteomes" id="UP000006365"/>
    </source>
</evidence>
<evidence type="ECO:0000259" key="6">
    <source>
        <dbReference type="PROSITE" id="PS51186"/>
    </source>
</evidence>
<dbReference type="PANTHER" id="PTHR43420:SF44">
    <property type="entry name" value="ACETYLTRANSFERASE YPEA"/>
    <property type="match status" value="1"/>
</dbReference>
<protein>
    <recommendedName>
        <fullName evidence="5">[Ribosomal protein bS18]-alanine N-acetyltransferase</fullName>
        <ecNumber evidence="5">2.3.1.266</ecNumber>
    </recommendedName>
</protein>
<dbReference type="InterPro" id="IPR016181">
    <property type="entry name" value="Acyl_CoA_acyltransferase"/>
</dbReference>
<name>A0A7U3YPR6_DESPD</name>
<organism evidence="7 8">
    <name type="scientific">Desulfobulbus propionicus (strain ATCC 33891 / DSM 2032 / VKM B-1956 / 1pr3)</name>
    <dbReference type="NCBI Taxonomy" id="577650"/>
    <lineage>
        <taxon>Bacteria</taxon>
        <taxon>Pseudomonadati</taxon>
        <taxon>Thermodesulfobacteriota</taxon>
        <taxon>Desulfobulbia</taxon>
        <taxon>Desulfobulbales</taxon>
        <taxon>Desulfobulbaceae</taxon>
        <taxon>Desulfobulbus</taxon>
    </lineage>
</organism>
<dbReference type="CDD" id="cd04301">
    <property type="entry name" value="NAT_SF"/>
    <property type="match status" value="1"/>
</dbReference>
<keyword evidence="2 5" id="KW-0963">Cytoplasm</keyword>
<sequence>MRIQPCCEGDLEAVARIERQAMPAPWSPEQLHAELQAGNGLGLVARCGAELCGYVFFRTCVPESELLHLVVDRGWRRRGVGEGLLAQGLFVLASQGCTTCFLEVRRSNASALRLYAKTGFCQVGQRKNYYSQPVEDALLLSRDLRAR</sequence>
<dbReference type="NCBIfam" id="TIGR01575">
    <property type="entry name" value="rimI"/>
    <property type="match status" value="1"/>
</dbReference>
<evidence type="ECO:0000256" key="1">
    <source>
        <dbReference type="ARBA" id="ARBA00005395"/>
    </source>
</evidence>
<dbReference type="GO" id="GO:0008999">
    <property type="term" value="F:protein-N-terminal-alanine acetyltransferase activity"/>
    <property type="evidence" value="ECO:0007669"/>
    <property type="project" value="UniProtKB-EC"/>
</dbReference>
<dbReference type="RefSeq" id="WP_015725803.1">
    <property type="nucleotide sequence ID" value="NC_014972.1"/>
</dbReference>
<proteinExistence type="inferred from homology"/>
<keyword evidence="8" id="KW-1185">Reference proteome</keyword>
<dbReference type="PANTHER" id="PTHR43420">
    <property type="entry name" value="ACETYLTRANSFERASE"/>
    <property type="match status" value="1"/>
</dbReference>
<evidence type="ECO:0000256" key="2">
    <source>
        <dbReference type="ARBA" id="ARBA00022490"/>
    </source>
</evidence>
<evidence type="ECO:0000256" key="4">
    <source>
        <dbReference type="ARBA" id="ARBA00023315"/>
    </source>
</evidence>
<comment type="similarity">
    <text evidence="1 5">Belongs to the acetyltransferase family. RimI subfamily.</text>
</comment>
<dbReference type="EMBL" id="CP002364">
    <property type="protein sequence ID" value="ADW19279.1"/>
    <property type="molecule type" value="Genomic_DNA"/>
</dbReference>
<feature type="domain" description="N-acetyltransferase" evidence="6">
    <location>
        <begin position="1"/>
        <end position="145"/>
    </location>
</feature>
<reference evidence="7 8" key="1">
    <citation type="journal article" date="2011" name="Stand. Genomic Sci.">
        <title>Complete genome sequence of Desulfobulbus propionicus type strain (1pr3).</title>
        <authorList>
            <person name="Pagani I."/>
            <person name="Lapidus A."/>
            <person name="Nolan M."/>
            <person name="Lucas S."/>
            <person name="Hammon N."/>
            <person name="Deshpande S."/>
            <person name="Cheng J.F."/>
            <person name="Chertkov O."/>
            <person name="Davenport K."/>
            <person name="Tapia R."/>
            <person name="Han C."/>
            <person name="Goodwin L."/>
            <person name="Pitluck S."/>
            <person name="Liolios K."/>
            <person name="Mavromatis K."/>
            <person name="Ivanova N."/>
            <person name="Mikhailova N."/>
            <person name="Pati A."/>
            <person name="Chen A."/>
            <person name="Palaniappan K."/>
            <person name="Land M."/>
            <person name="Hauser L."/>
            <person name="Chang Y.J."/>
            <person name="Jeffries C.D."/>
            <person name="Detter J.C."/>
            <person name="Brambilla E."/>
            <person name="Kannan K.P."/>
            <person name="Djao O.D."/>
            <person name="Rohde M."/>
            <person name="Pukall R."/>
            <person name="Spring S."/>
            <person name="Goker M."/>
            <person name="Sikorski J."/>
            <person name="Woyke T."/>
            <person name="Bristow J."/>
            <person name="Eisen J.A."/>
            <person name="Markowitz V."/>
            <person name="Hugenholtz P."/>
            <person name="Kyrpides N.C."/>
            <person name="Klenk H.P."/>
        </authorList>
    </citation>
    <scope>NUCLEOTIDE SEQUENCE [LARGE SCALE GENOMIC DNA]</scope>
    <source>
        <strain evidence="8">ATCC 33891 / DSM 2032 / 1pr3</strain>
    </source>
</reference>
<evidence type="ECO:0000256" key="5">
    <source>
        <dbReference type="RuleBase" id="RU363094"/>
    </source>
</evidence>
<dbReference type="InterPro" id="IPR000182">
    <property type="entry name" value="GNAT_dom"/>
</dbReference>
<comment type="subcellular location">
    <subcellularLocation>
        <location evidence="5">Cytoplasm</location>
    </subcellularLocation>
</comment>
<comment type="function">
    <text evidence="5">Acetylates the N-terminal alanine of ribosomal protein bS18.</text>
</comment>
<dbReference type="InterPro" id="IPR050680">
    <property type="entry name" value="YpeA/RimI_acetyltransf"/>
</dbReference>
<comment type="catalytic activity">
    <reaction evidence="5">
        <text>N-terminal L-alanyl-[ribosomal protein bS18] + acetyl-CoA = N-terminal N(alpha)-acetyl-L-alanyl-[ribosomal protein bS18] + CoA + H(+)</text>
        <dbReference type="Rhea" id="RHEA:43756"/>
        <dbReference type="Rhea" id="RHEA-COMP:10676"/>
        <dbReference type="Rhea" id="RHEA-COMP:10677"/>
        <dbReference type="ChEBI" id="CHEBI:15378"/>
        <dbReference type="ChEBI" id="CHEBI:57287"/>
        <dbReference type="ChEBI" id="CHEBI:57288"/>
        <dbReference type="ChEBI" id="CHEBI:64718"/>
        <dbReference type="ChEBI" id="CHEBI:83683"/>
        <dbReference type="EC" id="2.3.1.266"/>
    </reaction>
</comment>
<dbReference type="PROSITE" id="PS51186">
    <property type="entry name" value="GNAT"/>
    <property type="match status" value="1"/>
</dbReference>